<keyword evidence="4" id="KW-0597">Phosphoprotein</keyword>
<evidence type="ECO:0000256" key="8">
    <source>
        <dbReference type="ARBA" id="ARBA00022989"/>
    </source>
</evidence>
<dbReference type="InterPro" id="IPR003660">
    <property type="entry name" value="HAMP_dom"/>
</dbReference>
<evidence type="ECO:0000256" key="1">
    <source>
        <dbReference type="ARBA" id="ARBA00000085"/>
    </source>
</evidence>
<dbReference type="SUPFAM" id="SSF55874">
    <property type="entry name" value="ATPase domain of HSP90 chaperone/DNA topoisomerase II/histidine kinase"/>
    <property type="match status" value="1"/>
</dbReference>
<evidence type="ECO:0000256" key="5">
    <source>
        <dbReference type="ARBA" id="ARBA00022679"/>
    </source>
</evidence>
<evidence type="ECO:0000256" key="3">
    <source>
        <dbReference type="ARBA" id="ARBA00012438"/>
    </source>
</evidence>
<dbReference type="InterPro" id="IPR050428">
    <property type="entry name" value="TCS_sensor_his_kinase"/>
</dbReference>
<protein>
    <recommendedName>
        <fullName evidence="3">histidine kinase</fullName>
        <ecNumber evidence="3">2.7.13.3</ecNumber>
    </recommendedName>
</protein>
<keyword evidence="10 11" id="KW-0472">Membrane</keyword>
<keyword evidence="15" id="KW-1185">Reference proteome</keyword>
<organism evidence="14 15">
    <name type="scientific">Chitinophaga parva</name>
    <dbReference type="NCBI Taxonomy" id="2169414"/>
    <lineage>
        <taxon>Bacteria</taxon>
        <taxon>Pseudomonadati</taxon>
        <taxon>Bacteroidota</taxon>
        <taxon>Chitinophagia</taxon>
        <taxon>Chitinophagales</taxon>
        <taxon>Chitinophagaceae</taxon>
        <taxon>Chitinophaga</taxon>
    </lineage>
</organism>
<feature type="transmembrane region" description="Helical" evidence="11">
    <location>
        <begin position="156"/>
        <end position="179"/>
    </location>
</feature>
<proteinExistence type="predicted"/>
<dbReference type="Pfam" id="PF02518">
    <property type="entry name" value="HATPase_c"/>
    <property type="match status" value="1"/>
</dbReference>
<dbReference type="PANTHER" id="PTHR45436">
    <property type="entry name" value="SENSOR HISTIDINE KINASE YKOH"/>
    <property type="match status" value="1"/>
</dbReference>
<dbReference type="InterPro" id="IPR003661">
    <property type="entry name" value="HisK_dim/P_dom"/>
</dbReference>
<dbReference type="Gene3D" id="3.30.565.10">
    <property type="entry name" value="Histidine kinase-like ATPase, C-terminal domain"/>
    <property type="match status" value="1"/>
</dbReference>
<dbReference type="SUPFAM" id="SSF158472">
    <property type="entry name" value="HAMP domain-like"/>
    <property type="match status" value="1"/>
</dbReference>
<comment type="catalytic activity">
    <reaction evidence="1">
        <text>ATP + protein L-histidine = ADP + protein N-phospho-L-histidine.</text>
        <dbReference type="EC" id="2.7.13.3"/>
    </reaction>
</comment>
<dbReference type="EC" id="2.7.13.3" evidence="3"/>
<dbReference type="EMBL" id="QCYK01000002">
    <property type="protein sequence ID" value="PUZ25231.1"/>
    <property type="molecule type" value="Genomic_DNA"/>
</dbReference>
<sequence>MPVKFRITFFFTAIVFAILLIVCLSIYYIAYTNRKDIFDARLVNRARTTARLLDQSDIFGETLIQKIDAATSVSMMNKTIAAYDYQGKLIYEYTDKGATPFPVSKNILAAAQTRNEVYFNDGRKEAVAYHFQEGKTPLILVAAAYDEDGWDHMEQLHFILLLCFFGGILITIAAGYLFSTRLLRPIRKMADAVNDIKAQNLTQRIRTGDRKDEWNYLAETLNVLLNRLEESFATQGQFIASASHELSTPLTSIYSQLEVSLQKERGAEEYRRVMLSVREDVHKLNQLTHSLLQFAKASGTPAGLDIFPVRIDEILLRMPGEISKISTDYHVKVDFVALPTEEKKLLVLGNEGLLFSAIKNIVLNACKYSDNQTAILELSVTKDIQVKVRNSGKGIAPQALEQIFRPFYRAEENRAENGFGLGLPLAAQIIKLHRGKIKVDSVPDKETVFTLILPTATV</sequence>
<feature type="domain" description="HAMP" evidence="13">
    <location>
        <begin position="180"/>
        <end position="233"/>
    </location>
</feature>
<evidence type="ECO:0000256" key="2">
    <source>
        <dbReference type="ARBA" id="ARBA00004370"/>
    </source>
</evidence>
<evidence type="ECO:0000313" key="15">
    <source>
        <dbReference type="Proteomes" id="UP000244450"/>
    </source>
</evidence>
<comment type="subcellular location">
    <subcellularLocation>
        <location evidence="2">Membrane</location>
    </subcellularLocation>
</comment>
<dbReference type="AlphaFoldDB" id="A0A2T7BG21"/>
<dbReference type="PROSITE" id="PS50885">
    <property type="entry name" value="HAMP"/>
    <property type="match status" value="1"/>
</dbReference>
<evidence type="ECO:0000256" key="10">
    <source>
        <dbReference type="ARBA" id="ARBA00023136"/>
    </source>
</evidence>
<evidence type="ECO:0000259" key="12">
    <source>
        <dbReference type="PROSITE" id="PS50109"/>
    </source>
</evidence>
<feature type="domain" description="Histidine kinase" evidence="12">
    <location>
        <begin position="241"/>
        <end position="457"/>
    </location>
</feature>
<dbReference type="CDD" id="cd00075">
    <property type="entry name" value="HATPase"/>
    <property type="match status" value="1"/>
</dbReference>
<keyword evidence="5" id="KW-0808">Transferase</keyword>
<keyword evidence="8 11" id="KW-1133">Transmembrane helix</keyword>
<evidence type="ECO:0000256" key="7">
    <source>
        <dbReference type="ARBA" id="ARBA00022777"/>
    </source>
</evidence>
<evidence type="ECO:0000256" key="11">
    <source>
        <dbReference type="SAM" id="Phobius"/>
    </source>
</evidence>
<reference evidence="14 15" key="1">
    <citation type="submission" date="2018-04" db="EMBL/GenBank/DDBJ databases">
        <title>Chitinophaga fuyangensis sp. nov., isolated from soil in a chemical factory.</title>
        <authorList>
            <person name="Chen K."/>
        </authorList>
    </citation>
    <scope>NUCLEOTIDE SEQUENCE [LARGE SCALE GENOMIC DNA]</scope>
    <source>
        <strain evidence="14 15">LY-1</strain>
    </source>
</reference>
<keyword evidence="6 11" id="KW-0812">Transmembrane</keyword>
<dbReference type="GO" id="GO:0005886">
    <property type="term" value="C:plasma membrane"/>
    <property type="evidence" value="ECO:0007669"/>
    <property type="project" value="TreeGrafter"/>
</dbReference>
<dbReference type="Pfam" id="PF00512">
    <property type="entry name" value="HisKA"/>
    <property type="match status" value="1"/>
</dbReference>
<evidence type="ECO:0000313" key="14">
    <source>
        <dbReference type="EMBL" id="PUZ25231.1"/>
    </source>
</evidence>
<evidence type="ECO:0000256" key="9">
    <source>
        <dbReference type="ARBA" id="ARBA00023012"/>
    </source>
</evidence>
<evidence type="ECO:0000256" key="6">
    <source>
        <dbReference type="ARBA" id="ARBA00022692"/>
    </source>
</evidence>
<dbReference type="SUPFAM" id="SSF47384">
    <property type="entry name" value="Homodimeric domain of signal transducing histidine kinase"/>
    <property type="match status" value="1"/>
</dbReference>
<dbReference type="Gene3D" id="6.10.340.10">
    <property type="match status" value="1"/>
</dbReference>
<dbReference type="CDD" id="cd06225">
    <property type="entry name" value="HAMP"/>
    <property type="match status" value="1"/>
</dbReference>
<dbReference type="SMART" id="SM00304">
    <property type="entry name" value="HAMP"/>
    <property type="match status" value="1"/>
</dbReference>
<dbReference type="Proteomes" id="UP000244450">
    <property type="component" value="Unassembled WGS sequence"/>
</dbReference>
<dbReference type="Gene3D" id="1.10.287.130">
    <property type="match status" value="1"/>
</dbReference>
<dbReference type="InterPro" id="IPR036097">
    <property type="entry name" value="HisK_dim/P_sf"/>
</dbReference>
<comment type="caution">
    <text evidence="14">The sequence shown here is derived from an EMBL/GenBank/DDBJ whole genome shotgun (WGS) entry which is preliminary data.</text>
</comment>
<gene>
    <name evidence="14" type="ORF">DCC81_13060</name>
</gene>
<dbReference type="SMART" id="SM00387">
    <property type="entry name" value="HATPase_c"/>
    <property type="match status" value="1"/>
</dbReference>
<dbReference type="Pfam" id="PF00672">
    <property type="entry name" value="HAMP"/>
    <property type="match status" value="1"/>
</dbReference>
<dbReference type="RefSeq" id="WP_108687069.1">
    <property type="nucleotide sequence ID" value="NZ_QCYK01000002.1"/>
</dbReference>
<keyword evidence="7 14" id="KW-0418">Kinase</keyword>
<evidence type="ECO:0000256" key="4">
    <source>
        <dbReference type="ARBA" id="ARBA00022553"/>
    </source>
</evidence>
<dbReference type="PRINTS" id="PR00344">
    <property type="entry name" value="BCTRLSENSOR"/>
</dbReference>
<dbReference type="PROSITE" id="PS50109">
    <property type="entry name" value="HIS_KIN"/>
    <property type="match status" value="1"/>
</dbReference>
<dbReference type="InterPro" id="IPR036890">
    <property type="entry name" value="HATPase_C_sf"/>
</dbReference>
<dbReference type="InterPro" id="IPR005467">
    <property type="entry name" value="His_kinase_dom"/>
</dbReference>
<dbReference type="PANTHER" id="PTHR45436:SF5">
    <property type="entry name" value="SENSOR HISTIDINE KINASE TRCS"/>
    <property type="match status" value="1"/>
</dbReference>
<evidence type="ECO:0000259" key="13">
    <source>
        <dbReference type="PROSITE" id="PS50885"/>
    </source>
</evidence>
<dbReference type="SMART" id="SM00388">
    <property type="entry name" value="HisKA"/>
    <property type="match status" value="1"/>
</dbReference>
<dbReference type="InterPro" id="IPR003594">
    <property type="entry name" value="HATPase_dom"/>
</dbReference>
<dbReference type="InterPro" id="IPR004358">
    <property type="entry name" value="Sig_transdc_His_kin-like_C"/>
</dbReference>
<accession>A0A2T7BG21</accession>
<dbReference type="CDD" id="cd00082">
    <property type="entry name" value="HisKA"/>
    <property type="match status" value="1"/>
</dbReference>
<name>A0A2T7BG21_9BACT</name>
<dbReference type="GO" id="GO:0000155">
    <property type="term" value="F:phosphorelay sensor kinase activity"/>
    <property type="evidence" value="ECO:0007669"/>
    <property type="project" value="InterPro"/>
</dbReference>
<dbReference type="OrthoDB" id="594725at2"/>
<keyword evidence="9" id="KW-0902">Two-component regulatory system</keyword>
<feature type="transmembrane region" description="Helical" evidence="11">
    <location>
        <begin position="7"/>
        <end position="30"/>
    </location>
</feature>